<evidence type="ECO:0000259" key="4">
    <source>
        <dbReference type="Pfam" id="PF01232"/>
    </source>
</evidence>
<organism evidence="6 7">
    <name type="scientific">Vallitalea longa</name>
    <dbReference type="NCBI Taxonomy" id="2936439"/>
    <lineage>
        <taxon>Bacteria</taxon>
        <taxon>Bacillati</taxon>
        <taxon>Bacillota</taxon>
        <taxon>Clostridia</taxon>
        <taxon>Lachnospirales</taxon>
        <taxon>Vallitaleaceae</taxon>
        <taxon>Vallitalea</taxon>
    </lineage>
</organism>
<dbReference type="AlphaFoldDB" id="A0A9W6DEM5"/>
<evidence type="ECO:0000256" key="3">
    <source>
        <dbReference type="ARBA" id="ARBA00048615"/>
    </source>
</evidence>
<dbReference type="GO" id="GO:0008926">
    <property type="term" value="F:mannitol-1-phosphate 5-dehydrogenase activity"/>
    <property type="evidence" value="ECO:0007669"/>
    <property type="project" value="UniProtKB-EC"/>
</dbReference>
<keyword evidence="1" id="KW-0560">Oxidoreductase</keyword>
<reference evidence="6" key="1">
    <citation type="submission" date="2022-06" db="EMBL/GenBank/DDBJ databases">
        <title>Vallitalea longa sp. nov., an anaerobic bacterium isolated from marine sediment.</title>
        <authorList>
            <person name="Hirano S."/>
            <person name="Terahara T."/>
            <person name="Mori K."/>
            <person name="Hamada M."/>
            <person name="Matsumoto R."/>
            <person name="Kobayashi T."/>
        </authorList>
    </citation>
    <scope>NUCLEOTIDE SEQUENCE</scope>
    <source>
        <strain evidence="6">SH18-1</strain>
    </source>
</reference>
<evidence type="ECO:0000259" key="5">
    <source>
        <dbReference type="Pfam" id="PF08125"/>
    </source>
</evidence>
<protein>
    <submittedName>
        <fullName evidence="6">Altronate oxidoreductase</fullName>
    </submittedName>
</protein>
<evidence type="ECO:0000256" key="2">
    <source>
        <dbReference type="ARBA" id="ARBA00023027"/>
    </source>
</evidence>
<dbReference type="SUPFAM" id="SSF51735">
    <property type="entry name" value="NAD(P)-binding Rossmann-fold domains"/>
    <property type="match status" value="1"/>
</dbReference>
<dbReference type="EMBL" id="BRLB01000001">
    <property type="protein sequence ID" value="GKX27739.1"/>
    <property type="molecule type" value="Genomic_DNA"/>
</dbReference>
<comment type="catalytic activity">
    <reaction evidence="3">
        <text>D-mannitol 1-phosphate + NAD(+) = beta-D-fructose 6-phosphate + NADH + H(+)</text>
        <dbReference type="Rhea" id="RHEA:19661"/>
        <dbReference type="ChEBI" id="CHEBI:15378"/>
        <dbReference type="ChEBI" id="CHEBI:57540"/>
        <dbReference type="ChEBI" id="CHEBI:57634"/>
        <dbReference type="ChEBI" id="CHEBI:57945"/>
        <dbReference type="ChEBI" id="CHEBI:61381"/>
        <dbReference type="EC" id="1.1.1.17"/>
    </reaction>
</comment>
<dbReference type="InterPro" id="IPR036291">
    <property type="entry name" value="NAD(P)-bd_dom_sf"/>
</dbReference>
<comment type="caution">
    <text evidence="6">The sequence shown here is derived from an EMBL/GenBank/DDBJ whole genome shotgun (WGS) entry which is preliminary data.</text>
</comment>
<dbReference type="NCBIfam" id="NF002969">
    <property type="entry name" value="PRK03643.1"/>
    <property type="match status" value="1"/>
</dbReference>
<dbReference type="GO" id="GO:0005829">
    <property type="term" value="C:cytosol"/>
    <property type="evidence" value="ECO:0007669"/>
    <property type="project" value="TreeGrafter"/>
</dbReference>
<keyword evidence="7" id="KW-1185">Reference proteome</keyword>
<dbReference type="InterPro" id="IPR013131">
    <property type="entry name" value="Mannitol_DH_N"/>
</dbReference>
<dbReference type="InterPro" id="IPR013118">
    <property type="entry name" value="Mannitol_DH_C"/>
</dbReference>
<evidence type="ECO:0000313" key="6">
    <source>
        <dbReference type="EMBL" id="GKX27739.1"/>
    </source>
</evidence>
<dbReference type="GO" id="GO:0009026">
    <property type="term" value="F:tagaturonate reductase activity"/>
    <property type="evidence" value="ECO:0007669"/>
    <property type="project" value="TreeGrafter"/>
</dbReference>
<dbReference type="RefSeq" id="WP_281811356.1">
    <property type="nucleotide sequence ID" value="NZ_BRLB01000001.1"/>
</dbReference>
<dbReference type="SUPFAM" id="SSF48179">
    <property type="entry name" value="6-phosphogluconate dehydrogenase C-terminal domain-like"/>
    <property type="match status" value="1"/>
</dbReference>
<dbReference type="Gene3D" id="1.10.1040.10">
    <property type="entry name" value="N-(1-d-carboxylethyl)-l-norvaline Dehydrogenase, domain 2"/>
    <property type="match status" value="1"/>
</dbReference>
<dbReference type="InterPro" id="IPR008927">
    <property type="entry name" value="6-PGluconate_DH-like_C_sf"/>
</dbReference>
<gene>
    <name evidence="6" type="primary">uxaB</name>
    <name evidence="6" type="ORF">SH1V18_02190</name>
</gene>
<evidence type="ECO:0000313" key="7">
    <source>
        <dbReference type="Proteomes" id="UP001144256"/>
    </source>
</evidence>
<keyword evidence="2" id="KW-0520">NAD</keyword>
<dbReference type="GO" id="GO:0019592">
    <property type="term" value="P:mannitol catabolic process"/>
    <property type="evidence" value="ECO:0007669"/>
    <property type="project" value="TreeGrafter"/>
</dbReference>
<dbReference type="PANTHER" id="PTHR30524:SF0">
    <property type="entry name" value="ALTRONATE OXIDOREDUCTASE-RELATED"/>
    <property type="match status" value="1"/>
</dbReference>
<evidence type="ECO:0000256" key="1">
    <source>
        <dbReference type="ARBA" id="ARBA00023002"/>
    </source>
</evidence>
<dbReference type="Pfam" id="PF01232">
    <property type="entry name" value="Mannitol_dh"/>
    <property type="match status" value="1"/>
</dbReference>
<dbReference type="PRINTS" id="PR00084">
    <property type="entry name" value="MTLDHDRGNASE"/>
</dbReference>
<dbReference type="Pfam" id="PF08125">
    <property type="entry name" value="Mannitol_dh_C"/>
    <property type="match status" value="1"/>
</dbReference>
<dbReference type="GO" id="GO:0019698">
    <property type="term" value="P:D-galacturonate catabolic process"/>
    <property type="evidence" value="ECO:0007669"/>
    <property type="project" value="TreeGrafter"/>
</dbReference>
<dbReference type="InterPro" id="IPR000669">
    <property type="entry name" value="Mannitol_DH"/>
</dbReference>
<name>A0A9W6DEM5_9FIRM</name>
<dbReference type="InterPro" id="IPR013328">
    <property type="entry name" value="6PGD_dom2"/>
</dbReference>
<dbReference type="Proteomes" id="UP001144256">
    <property type="component" value="Unassembled WGS sequence"/>
</dbReference>
<feature type="domain" description="Mannitol dehydrogenase N-terminal" evidence="4">
    <location>
        <begin position="10"/>
        <end position="251"/>
    </location>
</feature>
<accession>A0A9W6DEM5</accession>
<sequence length="475" mass="55300">MLRRQARYTERIIQFGEGNFLRAFADWMIDKMNKEADFDSSVVVVQPIERGLVDKLNEQDGLYTVYLNGIKDGQPVSEHRVVESISRGINPYTEHHKYLEVSENPELRFVLSNTTEAGIAFNENDKLDDKPQSSYPGKLTAFLYNRYVKFNGDDKKGLIIIPCELINRNGEKLKEIILRYAKIWNLDEGFIRWINEANTFCNSLVDRIVPGYPKDKIDEITKELGYEDKMVVEGEQFHLWVIEGPEWIKKEFPSEKCGLNVIFTDDLQPYRTRKVRILNGAHTCMVPVSLLYGLETVKETVEDEVMGRFVEEAIYNEIIPTINMPKDELEYFGKAVLERFKNPYIKHFLMSISLNSNSKYETRVLPSLLKYIELNNKLPQKLVLSLAAMIRLFKGEINGKEIKLMDNPEILDMYNELWKNCKDEDGLKDIVTRVLSEEKIWKMNLNDIEGLTEQVTYYLSRIEKIGMDKVLDEVI</sequence>
<dbReference type="Gene3D" id="3.40.50.720">
    <property type="entry name" value="NAD(P)-binding Rossmann-like Domain"/>
    <property type="match status" value="1"/>
</dbReference>
<proteinExistence type="predicted"/>
<feature type="domain" description="Mannitol dehydrogenase C-terminal" evidence="5">
    <location>
        <begin position="266"/>
        <end position="462"/>
    </location>
</feature>
<dbReference type="PANTHER" id="PTHR30524">
    <property type="entry name" value="MANNITOL-1-PHOSPHATE 5-DEHYDROGENASE"/>
    <property type="match status" value="1"/>
</dbReference>